<accession>A0A0F9F414</accession>
<dbReference type="EMBL" id="LAZR01022685">
    <property type="protein sequence ID" value="KKL81018.1"/>
    <property type="molecule type" value="Genomic_DNA"/>
</dbReference>
<comment type="caution">
    <text evidence="1">The sequence shown here is derived from an EMBL/GenBank/DDBJ whole genome shotgun (WGS) entry which is preliminary data.</text>
</comment>
<proteinExistence type="predicted"/>
<evidence type="ECO:0000313" key="1">
    <source>
        <dbReference type="EMBL" id="KKL81018.1"/>
    </source>
</evidence>
<sequence length="68" mass="8147">MQIEIIMHTQNNTVEVRVTSNQFYANAQLEYCPYRNKEDFRNSKLYENMVSQCKNAIDTRIRAKQMVK</sequence>
<name>A0A0F9F414_9ZZZZ</name>
<organism evidence="1">
    <name type="scientific">marine sediment metagenome</name>
    <dbReference type="NCBI Taxonomy" id="412755"/>
    <lineage>
        <taxon>unclassified sequences</taxon>
        <taxon>metagenomes</taxon>
        <taxon>ecological metagenomes</taxon>
    </lineage>
</organism>
<reference evidence="1" key="1">
    <citation type="journal article" date="2015" name="Nature">
        <title>Complex archaea that bridge the gap between prokaryotes and eukaryotes.</title>
        <authorList>
            <person name="Spang A."/>
            <person name="Saw J.H."/>
            <person name="Jorgensen S.L."/>
            <person name="Zaremba-Niedzwiedzka K."/>
            <person name="Martijn J."/>
            <person name="Lind A.E."/>
            <person name="van Eijk R."/>
            <person name="Schleper C."/>
            <person name="Guy L."/>
            <person name="Ettema T.J."/>
        </authorList>
    </citation>
    <scope>NUCLEOTIDE SEQUENCE</scope>
</reference>
<protein>
    <submittedName>
        <fullName evidence="1">Uncharacterized protein</fullName>
    </submittedName>
</protein>
<gene>
    <name evidence="1" type="ORF">LCGC14_1998940</name>
</gene>
<dbReference type="AlphaFoldDB" id="A0A0F9F414"/>